<evidence type="ECO:0000256" key="1">
    <source>
        <dbReference type="SAM" id="MobiDB-lite"/>
    </source>
</evidence>
<proteinExistence type="predicted"/>
<feature type="region of interest" description="Disordered" evidence="1">
    <location>
        <begin position="77"/>
        <end position="123"/>
    </location>
</feature>
<dbReference type="Proteomes" id="UP000829196">
    <property type="component" value="Unassembled WGS sequence"/>
</dbReference>
<feature type="region of interest" description="Disordered" evidence="1">
    <location>
        <begin position="285"/>
        <end position="318"/>
    </location>
</feature>
<feature type="compositionally biased region" description="Polar residues" evidence="1">
    <location>
        <begin position="114"/>
        <end position="123"/>
    </location>
</feature>
<reference evidence="2" key="1">
    <citation type="journal article" date="2022" name="Front. Genet.">
        <title>Chromosome-Scale Assembly of the Dendrobium nobile Genome Provides Insights Into the Molecular Mechanism of the Biosynthesis of the Medicinal Active Ingredient of Dendrobium.</title>
        <authorList>
            <person name="Xu Q."/>
            <person name="Niu S.-C."/>
            <person name="Li K.-L."/>
            <person name="Zheng P.-J."/>
            <person name="Zhang X.-J."/>
            <person name="Jia Y."/>
            <person name="Liu Y."/>
            <person name="Niu Y.-X."/>
            <person name="Yu L.-H."/>
            <person name="Chen D.-F."/>
            <person name="Zhang G.-Q."/>
        </authorList>
    </citation>
    <scope>NUCLEOTIDE SEQUENCE</scope>
    <source>
        <tissue evidence="2">Leaf</tissue>
    </source>
</reference>
<accession>A0A8T3B1T0</accession>
<feature type="region of interest" description="Disordered" evidence="1">
    <location>
        <begin position="402"/>
        <end position="486"/>
    </location>
</feature>
<keyword evidence="3" id="KW-1185">Reference proteome</keyword>
<protein>
    <recommendedName>
        <fullName evidence="4">Retrotransposon gag protein</fullName>
    </recommendedName>
</protein>
<feature type="compositionally biased region" description="Polar residues" evidence="1">
    <location>
        <begin position="285"/>
        <end position="295"/>
    </location>
</feature>
<evidence type="ECO:0000313" key="2">
    <source>
        <dbReference type="EMBL" id="KAI0502673.1"/>
    </source>
</evidence>
<gene>
    <name evidence="2" type="ORF">KFK09_017630</name>
</gene>
<sequence>MQPFLCMATINTFQDLLDRVAKFEKLNLSRSENHSDKLKKAKAPGARRGEADSTFFSRADREKQLIYNVDKDKQPMQYQERPKQVYNPNPQPKLILGGNDKPRTYQGGVERPRQTTGTGDRTFQSLKDKMNKDYSFKRESVAKLFRQVSRSGLELPECKRPEESKHTSDPNYCPYHRVLSHPIEDCYIFKDWLERKYQKGEITLSDNVLSHPKKESARVVTSSSVPLVEERRKEKKPVQEEQWETAVSKKTAKMLKQLEGVPGVKWKSPVEPMISLKALPVVRPSTSKQFSNQVGSSKTGKKKSSKKKTKLKKPKEKMTATQRVIDSLNEYYQTVRRPIKLADFMTELKIDEAEEDDENSLPKEVCRVISVAPSTSIKEEHTEVPSESCMMVLPMDYSSEEDLYFPEGDESDPSIASRMGHVNLGSDSGSTNESLDATMADSEENVQSNDSEPEEITQVQLRSGKILPPPPKKGVSNKDKEKDNHQ</sequence>
<feature type="region of interest" description="Disordered" evidence="1">
    <location>
        <begin position="31"/>
        <end position="55"/>
    </location>
</feature>
<dbReference type="EMBL" id="JAGYWB010000012">
    <property type="protein sequence ID" value="KAI0502673.1"/>
    <property type="molecule type" value="Genomic_DNA"/>
</dbReference>
<feature type="compositionally biased region" description="Basic residues" evidence="1">
    <location>
        <begin position="299"/>
        <end position="315"/>
    </location>
</feature>
<feature type="compositionally biased region" description="Basic and acidic residues" evidence="1">
    <location>
        <begin position="476"/>
        <end position="486"/>
    </location>
</feature>
<comment type="caution">
    <text evidence="2">The sequence shown here is derived from an EMBL/GenBank/DDBJ whole genome shotgun (WGS) entry which is preliminary data.</text>
</comment>
<dbReference type="OrthoDB" id="675927at2759"/>
<feature type="compositionally biased region" description="Polar residues" evidence="1">
    <location>
        <begin position="425"/>
        <end position="435"/>
    </location>
</feature>
<name>A0A8T3B1T0_DENNO</name>
<evidence type="ECO:0008006" key="4">
    <source>
        <dbReference type="Google" id="ProtNLM"/>
    </source>
</evidence>
<organism evidence="2 3">
    <name type="scientific">Dendrobium nobile</name>
    <name type="common">Orchid</name>
    <dbReference type="NCBI Taxonomy" id="94219"/>
    <lineage>
        <taxon>Eukaryota</taxon>
        <taxon>Viridiplantae</taxon>
        <taxon>Streptophyta</taxon>
        <taxon>Embryophyta</taxon>
        <taxon>Tracheophyta</taxon>
        <taxon>Spermatophyta</taxon>
        <taxon>Magnoliopsida</taxon>
        <taxon>Liliopsida</taxon>
        <taxon>Asparagales</taxon>
        <taxon>Orchidaceae</taxon>
        <taxon>Epidendroideae</taxon>
        <taxon>Malaxideae</taxon>
        <taxon>Dendrobiinae</taxon>
        <taxon>Dendrobium</taxon>
    </lineage>
</organism>
<evidence type="ECO:0000313" key="3">
    <source>
        <dbReference type="Proteomes" id="UP000829196"/>
    </source>
</evidence>
<dbReference type="AlphaFoldDB" id="A0A8T3B1T0"/>
<feature type="compositionally biased region" description="Acidic residues" evidence="1">
    <location>
        <begin position="402"/>
        <end position="412"/>
    </location>
</feature>